<feature type="repeat" description="WD" evidence="8">
    <location>
        <begin position="154"/>
        <end position="195"/>
    </location>
</feature>
<organism evidence="10">
    <name type="scientific">Micromonas pusilla (strain CCMP1545)</name>
    <name type="common">Picoplanktonic green alga</name>
    <dbReference type="NCBI Taxonomy" id="564608"/>
    <lineage>
        <taxon>Eukaryota</taxon>
        <taxon>Viridiplantae</taxon>
        <taxon>Chlorophyta</taxon>
        <taxon>Mamiellophyceae</taxon>
        <taxon>Mamiellales</taxon>
        <taxon>Mamiellaceae</taxon>
        <taxon>Micromonas</taxon>
    </lineage>
</organism>
<dbReference type="KEGG" id="mpp:MICPUCDRAFT_17773"/>
<evidence type="ECO:0000256" key="5">
    <source>
        <dbReference type="ARBA" id="ARBA00022917"/>
    </source>
</evidence>
<keyword evidence="1 7" id="KW-0963">Cytoplasm</keyword>
<dbReference type="PRINTS" id="PR00320">
    <property type="entry name" value="GPROTEINBRPT"/>
</dbReference>
<evidence type="ECO:0000256" key="8">
    <source>
        <dbReference type="PROSITE-ProRule" id="PRU00221"/>
    </source>
</evidence>
<keyword evidence="4" id="KW-0677">Repeat</keyword>
<dbReference type="GO" id="GO:0016282">
    <property type="term" value="C:eukaryotic 43S preinitiation complex"/>
    <property type="evidence" value="ECO:0007669"/>
    <property type="project" value="UniProtKB-UniRule"/>
</dbReference>
<dbReference type="STRING" id="564608.C1MTS6"/>
<dbReference type="InterPro" id="IPR019775">
    <property type="entry name" value="WD40_repeat_CS"/>
</dbReference>
<reference evidence="9 10" key="1">
    <citation type="journal article" date="2009" name="Science">
        <title>Green evolution and dynamic adaptations revealed by genomes of the marine picoeukaryotes Micromonas.</title>
        <authorList>
            <person name="Worden A.Z."/>
            <person name="Lee J.H."/>
            <person name="Mock T."/>
            <person name="Rouze P."/>
            <person name="Simmons M.P."/>
            <person name="Aerts A.L."/>
            <person name="Allen A.E."/>
            <person name="Cuvelier M.L."/>
            <person name="Derelle E."/>
            <person name="Everett M.V."/>
            <person name="Foulon E."/>
            <person name="Grimwood J."/>
            <person name="Gundlach H."/>
            <person name="Henrissat B."/>
            <person name="Napoli C."/>
            <person name="McDonald S.M."/>
            <person name="Parker M.S."/>
            <person name="Rombauts S."/>
            <person name="Salamov A."/>
            <person name="Von Dassow P."/>
            <person name="Badger J.H."/>
            <person name="Coutinho P.M."/>
            <person name="Demir E."/>
            <person name="Dubchak I."/>
            <person name="Gentemann C."/>
            <person name="Eikrem W."/>
            <person name="Gready J.E."/>
            <person name="John U."/>
            <person name="Lanier W."/>
            <person name="Lindquist E.A."/>
            <person name="Lucas S."/>
            <person name="Mayer K.F."/>
            <person name="Moreau H."/>
            <person name="Not F."/>
            <person name="Otillar R."/>
            <person name="Panaud O."/>
            <person name="Pangilinan J."/>
            <person name="Paulsen I."/>
            <person name="Piegu B."/>
            <person name="Poliakov A."/>
            <person name="Robbens S."/>
            <person name="Schmutz J."/>
            <person name="Toulza E."/>
            <person name="Wyss T."/>
            <person name="Zelensky A."/>
            <person name="Zhou K."/>
            <person name="Armbrust E.V."/>
            <person name="Bhattacharya D."/>
            <person name="Goodenough U.W."/>
            <person name="Van de Peer Y."/>
            <person name="Grigoriev I.V."/>
        </authorList>
    </citation>
    <scope>NUCLEOTIDE SEQUENCE [LARGE SCALE GENOMIC DNA]</scope>
    <source>
        <strain evidence="9 10">CCMP1545</strain>
    </source>
</reference>
<dbReference type="OrthoDB" id="24966at2759"/>
<evidence type="ECO:0000256" key="6">
    <source>
        <dbReference type="ARBA" id="ARBA00038394"/>
    </source>
</evidence>
<dbReference type="PROSITE" id="PS50294">
    <property type="entry name" value="WD_REPEATS_REGION"/>
    <property type="match status" value="2"/>
</dbReference>
<dbReference type="InterPro" id="IPR020472">
    <property type="entry name" value="WD40_PAC1"/>
</dbReference>
<feature type="repeat" description="WD" evidence="8">
    <location>
        <begin position="6"/>
        <end position="47"/>
    </location>
</feature>
<dbReference type="InterPro" id="IPR027525">
    <property type="entry name" value="eIF3i"/>
</dbReference>
<dbReference type="RefSeq" id="XP_003059370.1">
    <property type="nucleotide sequence ID" value="XM_003059324.1"/>
</dbReference>
<feature type="repeat" description="WD" evidence="8">
    <location>
        <begin position="196"/>
        <end position="237"/>
    </location>
</feature>
<dbReference type="PROSITE" id="PS50082">
    <property type="entry name" value="WD_REPEATS_2"/>
    <property type="match status" value="5"/>
</dbReference>
<keyword evidence="5 7" id="KW-0648">Protein biosynthesis</keyword>
<dbReference type="PROSITE" id="PS00678">
    <property type="entry name" value="WD_REPEATS_1"/>
    <property type="match status" value="2"/>
</dbReference>
<dbReference type="eggNOG" id="KOG0643">
    <property type="taxonomic scope" value="Eukaryota"/>
</dbReference>
<gene>
    <name evidence="9" type="ORF">MICPUCDRAFT_17773</name>
</gene>
<keyword evidence="2 7" id="KW-0396">Initiation factor</keyword>
<accession>C1MTS6</accession>
<dbReference type="InterPro" id="IPR001680">
    <property type="entry name" value="WD40_rpt"/>
</dbReference>
<comment type="similarity">
    <text evidence="6">Belongs to the WD repeat STRAP family.</text>
</comment>
<dbReference type="PANTHER" id="PTHR19877">
    <property type="entry name" value="EUKARYOTIC TRANSLATION INITIATION FACTOR 3 SUBUNIT I"/>
    <property type="match status" value="1"/>
</dbReference>
<feature type="repeat" description="WD" evidence="8">
    <location>
        <begin position="293"/>
        <end position="323"/>
    </location>
</feature>
<evidence type="ECO:0000313" key="10">
    <source>
        <dbReference type="Proteomes" id="UP000001876"/>
    </source>
</evidence>
<dbReference type="SUPFAM" id="SSF50978">
    <property type="entry name" value="WD40 repeat-like"/>
    <property type="match status" value="1"/>
</dbReference>
<comment type="similarity">
    <text evidence="7">Belongs to the eIF-3 subunit I family.</text>
</comment>
<dbReference type="InterPro" id="IPR036322">
    <property type="entry name" value="WD40_repeat_dom_sf"/>
</dbReference>
<evidence type="ECO:0000256" key="4">
    <source>
        <dbReference type="ARBA" id="ARBA00022737"/>
    </source>
</evidence>
<protein>
    <recommendedName>
        <fullName evidence="7">Eukaryotic translation initiation factor 3 subunit I</fullName>
        <shortName evidence="7">eIF3i</shortName>
    </recommendedName>
</protein>
<dbReference type="CDD" id="cd00200">
    <property type="entry name" value="WD40"/>
    <property type="match status" value="1"/>
</dbReference>
<dbReference type="GO" id="GO:0033290">
    <property type="term" value="C:eukaryotic 48S preinitiation complex"/>
    <property type="evidence" value="ECO:0007669"/>
    <property type="project" value="UniProtKB-UniRule"/>
</dbReference>
<dbReference type="SMART" id="SM00320">
    <property type="entry name" value="WD40"/>
    <property type="match status" value="5"/>
</dbReference>
<evidence type="ECO:0000256" key="2">
    <source>
        <dbReference type="ARBA" id="ARBA00022540"/>
    </source>
</evidence>
<comment type="subunit">
    <text evidence="7">Component of the eukaryotic translation initiation factor 3 (eIF-3) complex.</text>
</comment>
<dbReference type="InterPro" id="IPR015943">
    <property type="entry name" value="WD40/YVTN_repeat-like_dom_sf"/>
</dbReference>
<dbReference type="GO" id="GO:0003743">
    <property type="term" value="F:translation initiation factor activity"/>
    <property type="evidence" value="ECO:0007669"/>
    <property type="project" value="UniProtKB-UniRule"/>
</dbReference>
<dbReference type="Proteomes" id="UP000001876">
    <property type="component" value="Unassembled WGS sequence"/>
</dbReference>
<proteinExistence type="inferred from homology"/>
<evidence type="ECO:0000256" key="7">
    <source>
        <dbReference type="HAMAP-Rule" id="MF_03008"/>
    </source>
</evidence>
<dbReference type="GO" id="GO:0071541">
    <property type="term" value="C:eukaryotic translation initiation factor 3 complex, eIF3m"/>
    <property type="evidence" value="ECO:0007669"/>
    <property type="project" value="TreeGrafter"/>
</dbReference>
<evidence type="ECO:0000313" key="9">
    <source>
        <dbReference type="EMBL" id="EEH56502.1"/>
    </source>
</evidence>
<dbReference type="AlphaFoldDB" id="C1MTS6"/>
<feature type="repeat" description="WD" evidence="8">
    <location>
        <begin position="48"/>
        <end position="89"/>
    </location>
</feature>
<keyword evidence="10" id="KW-1185">Reference proteome</keyword>
<dbReference type="OMA" id="VWFSHNG"/>
<name>C1MTS6_MICPC</name>
<dbReference type="Pfam" id="PF24805">
    <property type="entry name" value="EIF3I"/>
    <property type="match status" value="1"/>
</dbReference>
<dbReference type="EMBL" id="GG663740">
    <property type="protein sequence ID" value="EEH56502.1"/>
    <property type="molecule type" value="Genomic_DNA"/>
</dbReference>
<comment type="subcellular location">
    <subcellularLocation>
        <location evidence="7">Cytoplasm</location>
    </subcellularLocation>
</comment>
<dbReference type="PANTHER" id="PTHR19877:SF1">
    <property type="entry name" value="EUKARYOTIC TRANSLATION INITIATION FACTOR 3 SUBUNIT I"/>
    <property type="match status" value="1"/>
</dbReference>
<dbReference type="GO" id="GO:0003723">
    <property type="term" value="F:RNA binding"/>
    <property type="evidence" value="ECO:0007669"/>
    <property type="project" value="TreeGrafter"/>
</dbReference>
<evidence type="ECO:0000256" key="1">
    <source>
        <dbReference type="ARBA" id="ARBA00022490"/>
    </source>
</evidence>
<dbReference type="GeneID" id="9684524"/>
<keyword evidence="3 8" id="KW-0853">WD repeat</keyword>
<dbReference type="HAMAP" id="MF_03008">
    <property type="entry name" value="eIF3i"/>
    <property type="match status" value="1"/>
</dbReference>
<dbReference type="GO" id="GO:0001732">
    <property type="term" value="P:formation of cytoplasmic translation initiation complex"/>
    <property type="evidence" value="ECO:0007669"/>
    <property type="project" value="UniProtKB-UniRule"/>
</dbReference>
<evidence type="ECO:0000256" key="3">
    <source>
        <dbReference type="ARBA" id="ARBA00022574"/>
    </source>
</evidence>
<sequence length="334" mass="37232">MRPILLKGHERPLTFIKYNRDGDLLFTCAKDHHPTLWYADDGERVGTYVGHNGAVWTCDVTHDSRTLVTGSADTTCKMWDVETGTCYFTHQARSIHWFPYDHFDQPARAVALAQGDEKMCISTDPFMGVPARVHIVNVAANREEQTNEIVASFGDGVEGRINRALWGPLNETILTGGEDGVIRAWDVETGKIKLEARDHKKQIQHLCLSEDKTHFVSASLDKTAKLFDSETLECLKTYVADRPVNAAIISPILDHIVLGGGQDAMAVTTTSSKAGKFDSKIYFKVYEEEIGSIRGHFGPVNALAFNPDGRSFTTGGEDGYSRVHHLDNDYFRIR</sequence>
<comment type="function">
    <text evidence="7">Component of the eukaryotic translation initiation factor 3 (eIF-3) complex, which is involved in protein synthesis of a specialized repertoire of mRNAs and, together with other initiation factors, stimulates binding of mRNA and methionyl-tRNAi to the 40S ribosome. The eIF-3 complex specifically targets and initiates translation of a subset of mRNAs involved in cell proliferation.</text>
</comment>
<dbReference type="Gene3D" id="2.130.10.10">
    <property type="entry name" value="YVTN repeat-like/Quinoprotein amine dehydrogenase"/>
    <property type="match status" value="1"/>
</dbReference>